<proteinExistence type="predicted"/>
<dbReference type="Pfam" id="PF02931">
    <property type="entry name" value="Neur_chan_LBD"/>
    <property type="match status" value="1"/>
</dbReference>
<evidence type="ECO:0000313" key="3">
    <source>
        <dbReference type="EMBL" id="MFH4983827.1"/>
    </source>
</evidence>
<evidence type="ECO:0000256" key="1">
    <source>
        <dbReference type="SAM" id="SignalP"/>
    </source>
</evidence>
<comment type="caution">
    <text evidence="3">The sequence shown here is derived from an EMBL/GenBank/DDBJ whole genome shotgun (WGS) entry which is preliminary data.</text>
</comment>
<protein>
    <recommendedName>
        <fullName evidence="2">Neurotransmitter-gated ion-channel ligand-binding domain-containing protein</fullName>
    </recommendedName>
</protein>
<reference evidence="3 4" key="1">
    <citation type="submission" date="2024-08" db="EMBL/GenBank/DDBJ databases">
        <title>Gnathostoma spinigerum genome.</title>
        <authorList>
            <person name="Gonzalez-Bertolin B."/>
            <person name="Monzon S."/>
            <person name="Zaballos A."/>
            <person name="Jimenez P."/>
            <person name="Dekumyoy P."/>
            <person name="Varona S."/>
            <person name="Cuesta I."/>
            <person name="Sumanam S."/>
            <person name="Adisakwattana P."/>
            <person name="Gasser R.B."/>
            <person name="Hernandez-Gonzalez A."/>
            <person name="Young N.D."/>
            <person name="Perteguer M.J."/>
        </authorList>
    </citation>
    <scope>NUCLEOTIDE SEQUENCE [LARGE SCALE GENOMIC DNA]</scope>
    <source>
        <strain evidence="3">AL3</strain>
        <tissue evidence="3">Liver</tissue>
    </source>
</reference>
<gene>
    <name evidence="3" type="ORF">AB6A40_010536</name>
</gene>
<dbReference type="InterPro" id="IPR006202">
    <property type="entry name" value="Neur_chan_lig-bd"/>
</dbReference>
<accession>A0ABD6F2X3</accession>
<dbReference type="Proteomes" id="UP001608902">
    <property type="component" value="Unassembled WGS sequence"/>
</dbReference>
<dbReference type="SUPFAM" id="SSF63712">
    <property type="entry name" value="Nicotinic receptor ligand binding domain-like"/>
    <property type="match status" value="1"/>
</dbReference>
<feature type="signal peptide" evidence="1">
    <location>
        <begin position="1"/>
        <end position="16"/>
    </location>
</feature>
<feature type="domain" description="Neurotransmitter-gated ion-channel ligand-binding" evidence="2">
    <location>
        <begin position="41"/>
        <end position="180"/>
    </location>
</feature>
<keyword evidence="1" id="KW-0732">Signal</keyword>
<dbReference type="Gene3D" id="2.70.170.10">
    <property type="entry name" value="Neurotransmitter-gated ion-channel ligand-binding domain"/>
    <property type="match status" value="1"/>
</dbReference>
<sequence length="207" mass="23641">MFLLYLVAITMERVVANMSSAEFIREGRAIIPSKTGYLTTKNVQVGLQIHSLSNLDFRKSTFKASISLTLVWENSGRSVGQQTYRFDQYEPPFSDILLSGQRTENLDNYRMVITTPDRTATTRSRYEVEVYCPFRFDRLPFDSHQCEISVFAARHSVRELTLSWLPSDRIVSDVSIDIPNARVTSVIKDDCEFDSMLTVSKTDIASE</sequence>
<dbReference type="InterPro" id="IPR036734">
    <property type="entry name" value="Neur_chan_lig-bd_sf"/>
</dbReference>
<keyword evidence="4" id="KW-1185">Reference proteome</keyword>
<dbReference type="AlphaFoldDB" id="A0ABD6F2X3"/>
<name>A0ABD6F2X3_9BILA</name>
<dbReference type="EMBL" id="JBGFUD010013968">
    <property type="protein sequence ID" value="MFH4983827.1"/>
    <property type="molecule type" value="Genomic_DNA"/>
</dbReference>
<evidence type="ECO:0000259" key="2">
    <source>
        <dbReference type="Pfam" id="PF02931"/>
    </source>
</evidence>
<feature type="chain" id="PRO_5044748032" description="Neurotransmitter-gated ion-channel ligand-binding domain-containing protein" evidence="1">
    <location>
        <begin position="17"/>
        <end position="207"/>
    </location>
</feature>
<evidence type="ECO:0000313" key="4">
    <source>
        <dbReference type="Proteomes" id="UP001608902"/>
    </source>
</evidence>
<organism evidence="3 4">
    <name type="scientific">Gnathostoma spinigerum</name>
    <dbReference type="NCBI Taxonomy" id="75299"/>
    <lineage>
        <taxon>Eukaryota</taxon>
        <taxon>Metazoa</taxon>
        <taxon>Ecdysozoa</taxon>
        <taxon>Nematoda</taxon>
        <taxon>Chromadorea</taxon>
        <taxon>Rhabditida</taxon>
        <taxon>Spirurina</taxon>
        <taxon>Gnathostomatomorpha</taxon>
        <taxon>Gnathostomatoidea</taxon>
        <taxon>Gnathostomatidae</taxon>
        <taxon>Gnathostoma</taxon>
    </lineage>
</organism>